<evidence type="ECO:0000256" key="4">
    <source>
        <dbReference type="ARBA" id="ARBA00022723"/>
    </source>
</evidence>
<sequence length="533" mass="60746">MPLVSSFLNFANDGLDILQGILPYSIKEHATLLSLCCSTLVIWRLCRFHVARIIYPDDPLEIPYWIPIVGHLFSFFGDSNTLLTKATRCSGKSRDPYALTVAGMKTYVITNAEHAGQVYRNTESFSYEEFVRSMMHILGNSEVSVKAMFTPLPKDKEGFPNPHGKPLGLLFRQMHIKQLFPGPNLSHLENRFYEFFDQNLELSMLGKVCPYAQSRTSDRIVLPLTKWCSDFFCKSGQAAYFGPRLAEIDTGLTNAFITFDDLSYQVIYQYPRLLSRSMLAARDRVINGLRQYLQLPHDQRSEDVWFVKAMESEMRAIGLSAEDMAIATMTIYWAINTNSRKAAFWMLAHLLETPALMDVVRQETASAFRENGTVDLEHLHSAVPNFDAMWNEMLRMSAFSASVRYITADTAVGNKILRKGNRLIIPYRQLHMDPSVFGDGVDRFKHDRFLKNPRLAQGSSFRPFGGGTTMCPGHFIAKRAVYLFTAIILHRFEVKVVGERQSLEPDLTRPVPGLMSQKDGQELFVELSRRRKD</sequence>
<dbReference type="CDD" id="cd11040">
    <property type="entry name" value="CYP7_CYP8-like"/>
    <property type="match status" value="1"/>
</dbReference>
<dbReference type="GO" id="GO:0005506">
    <property type="term" value="F:iron ion binding"/>
    <property type="evidence" value="ECO:0007669"/>
    <property type="project" value="InterPro"/>
</dbReference>
<dbReference type="PROSITE" id="PS00086">
    <property type="entry name" value="CYTOCHROME_P450"/>
    <property type="match status" value="1"/>
</dbReference>
<protein>
    <recommendedName>
        <fullName evidence="11">Cytochrome P450</fullName>
    </recommendedName>
</protein>
<accession>A0A0F7ZUU0</accession>
<dbReference type="Pfam" id="PF00067">
    <property type="entry name" value="p450"/>
    <property type="match status" value="1"/>
</dbReference>
<name>A0A0F7ZUU0_9HYPO</name>
<keyword evidence="8" id="KW-0560">Oxidoreductase</keyword>
<dbReference type="GO" id="GO:0020037">
    <property type="term" value="F:heme binding"/>
    <property type="evidence" value="ECO:0007669"/>
    <property type="project" value="InterPro"/>
</dbReference>
<evidence type="ECO:0000256" key="8">
    <source>
        <dbReference type="RuleBase" id="RU000461"/>
    </source>
</evidence>
<keyword evidence="10" id="KW-1185">Reference proteome</keyword>
<evidence type="ECO:0000256" key="5">
    <source>
        <dbReference type="ARBA" id="ARBA00023004"/>
    </source>
</evidence>
<gene>
    <name evidence="9" type="ORF">HIM_05144</name>
</gene>
<organism evidence="9 10">
    <name type="scientific">Hirsutella minnesotensis 3608</name>
    <dbReference type="NCBI Taxonomy" id="1043627"/>
    <lineage>
        <taxon>Eukaryota</taxon>
        <taxon>Fungi</taxon>
        <taxon>Dikarya</taxon>
        <taxon>Ascomycota</taxon>
        <taxon>Pezizomycotina</taxon>
        <taxon>Sordariomycetes</taxon>
        <taxon>Hypocreomycetidae</taxon>
        <taxon>Hypocreales</taxon>
        <taxon>Ophiocordycipitaceae</taxon>
        <taxon>Hirsutella</taxon>
    </lineage>
</organism>
<dbReference type="AlphaFoldDB" id="A0A0F7ZUU0"/>
<keyword evidence="4 7" id="KW-0479">Metal-binding</keyword>
<comment type="cofactor">
    <cofactor evidence="1 7">
        <name>heme</name>
        <dbReference type="ChEBI" id="CHEBI:30413"/>
    </cofactor>
</comment>
<evidence type="ECO:0008006" key="11">
    <source>
        <dbReference type="Google" id="ProtNLM"/>
    </source>
</evidence>
<feature type="binding site" description="axial binding residue" evidence="7">
    <location>
        <position position="471"/>
    </location>
    <ligand>
        <name>heme</name>
        <dbReference type="ChEBI" id="CHEBI:30413"/>
    </ligand>
    <ligandPart>
        <name>Fe</name>
        <dbReference type="ChEBI" id="CHEBI:18248"/>
    </ligandPart>
</feature>
<dbReference type="EMBL" id="KQ030517">
    <property type="protein sequence ID" value="KJZ75448.1"/>
    <property type="molecule type" value="Genomic_DNA"/>
</dbReference>
<dbReference type="PANTHER" id="PTHR24304:SF2">
    <property type="entry name" value="24-HYDROXYCHOLESTEROL 7-ALPHA-HYDROXYLASE"/>
    <property type="match status" value="1"/>
</dbReference>
<reference evidence="9 10" key="1">
    <citation type="journal article" date="2014" name="Genome Biol. Evol.">
        <title>Comparative genomics and transcriptomics analyses reveal divergent lifestyle features of nematode endoparasitic fungus Hirsutella minnesotensis.</title>
        <authorList>
            <person name="Lai Y."/>
            <person name="Liu K."/>
            <person name="Zhang X."/>
            <person name="Zhang X."/>
            <person name="Li K."/>
            <person name="Wang N."/>
            <person name="Shu C."/>
            <person name="Wu Y."/>
            <person name="Wang C."/>
            <person name="Bushley K.E."/>
            <person name="Xiang M."/>
            <person name="Liu X."/>
        </authorList>
    </citation>
    <scope>NUCLEOTIDE SEQUENCE [LARGE SCALE GENOMIC DNA]</scope>
    <source>
        <strain evidence="9 10">3608</strain>
    </source>
</reference>
<dbReference type="InterPro" id="IPR002403">
    <property type="entry name" value="Cyt_P450_E_grp-IV"/>
</dbReference>
<evidence type="ECO:0000256" key="7">
    <source>
        <dbReference type="PIRSR" id="PIRSR602403-1"/>
    </source>
</evidence>
<dbReference type="GO" id="GO:0008395">
    <property type="term" value="F:steroid hydroxylase activity"/>
    <property type="evidence" value="ECO:0007669"/>
    <property type="project" value="TreeGrafter"/>
</dbReference>
<evidence type="ECO:0000313" key="10">
    <source>
        <dbReference type="Proteomes" id="UP000054481"/>
    </source>
</evidence>
<evidence type="ECO:0000256" key="3">
    <source>
        <dbReference type="ARBA" id="ARBA00022617"/>
    </source>
</evidence>
<proteinExistence type="inferred from homology"/>
<evidence type="ECO:0000256" key="1">
    <source>
        <dbReference type="ARBA" id="ARBA00001971"/>
    </source>
</evidence>
<dbReference type="PRINTS" id="PR00465">
    <property type="entry name" value="EP450IV"/>
</dbReference>
<dbReference type="InterPro" id="IPR050529">
    <property type="entry name" value="CYP450_sterol_14alpha_dmase"/>
</dbReference>
<dbReference type="PANTHER" id="PTHR24304">
    <property type="entry name" value="CYTOCHROME P450 FAMILY 7"/>
    <property type="match status" value="1"/>
</dbReference>
<comment type="similarity">
    <text evidence="2 8">Belongs to the cytochrome P450 family.</text>
</comment>
<evidence type="ECO:0000256" key="6">
    <source>
        <dbReference type="ARBA" id="ARBA00023033"/>
    </source>
</evidence>
<dbReference type="OrthoDB" id="1470350at2759"/>
<keyword evidence="5 7" id="KW-0408">Iron</keyword>
<evidence type="ECO:0000313" key="9">
    <source>
        <dbReference type="EMBL" id="KJZ75448.1"/>
    </source>
</evidence>
<dbReference type="InterPro" id="IPR001128">
    <property type="entry name" value="Cyt_P450"/>
</dbReference>
<dbReference type="SUPFAM" id="SSF48264">
    <property type="entry name" value="Cytochrome P450"/>
    <property type="match status" value="1"/>
</dbReference>
<dbReference type="Proteomes" id="UP000054481">
    <property type="component" value="Unassembled WGS sequence"/>
</dbReference>
<keyword evidence="3 7" id="KW-0349">Heme</keyword>
<dbReference type="Gene3D" id="1.10.630.10">
    <property type="entry name" value="Cytochrome P450"/>
    <property type="match status" value="1"/>
</dbReference>
<dbReference type="GO" id="GO:0016705">
    <property type="term" value="F:oxidoreductase activity, acting on paired donors, with incorporation or reduction of molecular oxygen"/>
    <property type="evidence" value="ECO:0007669"/>
    <property type="project" value="InterPro"/>
</dbReference>
<keyword evidence="6 8" id="KW-0503">Monooxygenase</keyword>
<dbReference type="InterPro" id="IPR017972">
    <property type="entry name" value="Cyt_P450_CS"/>
</dbReference>
<dbReference type="InterPro" id="IPR036396">
    <property type="entry name" value="Cyt_P450_sf"/>
</dbReference>
<evidence type="ECO:0000256" key="2">
    <source>
        <dbReference type="ARBA" id="ARBA00010617"/>
    </source>
</evidence>